<dbReference type="Gene3D" id="3.40.30.10">
    <property type="entry name" value="Glutaredoxin"/>
    <property type="match status" value="1"/>
</dbReference>
<organism evidence="1 2">
    <name type="scientific">Nocardioides antri</name>
    <dbReference type="NCBI Taxonomy" id="2607659"/>
    <lineage>
        <taxon>Bacteria</taxon>
        <taxon>Bacillati</taxon>
        <taxon>Actinomycetota</taxon>
        <taxon>Actinomycetes</taxon>
        <taxon>Propionibacteriales</taxon>
        <taxon>Nocardioidaceae</taxon>
        <taxon>Nocardioides</taxon>
    </lineage>
</organism>
<comment type="caution">
    <text evidence="1">The sequence shown here is derived from an EMBL/GenBank/DDBJ whole genome shotgun (WGS) entry which is preliminary data.</text>
</comment>
<evidence type="ECO:0000313" key="2">
    <source>
        <dbReference type="Proteomes" id="UP000324351"/>
    </source>
</evidence>
<dbReference type="CDD" id="cd02947">
    <property type="entry name" value="TRX_family"/>
    <property type="match status" value="1"/>
</dbReference>
<proteinExistence type="predicted"/>
<reference evidence="1 2" key="2">
    <citation type="submission" date="2019-09" db="EMBL/GenBank/DDBJ databases">
        <authorList>
            <person name="Jin C."/>
        </authorList>
    </citation>
    <scope>NUCLEOTIDE SEQUENCE [LARGE SCALE GENOMIC DNA]</scope>
    <source>
        <strain evidence="1 2">BN140041</strain>
    </source>
</reference>
<dbReference type="AlphaFoldDB" id="A0A5B1LTV5"/>
<dbReference type="Proteomes" id="UP000324351">
    <property type="component" value="Unassembled WGS sequence"/>
</dbReference>
<sequence>MVDLIFFTASWAERICGPYRSVVSDVASRMGLGVVEVDCDVDADSARRYALLNIPAVVLEGDMEGVVLGALDAERLEARLRERLDHHEYDC</sequence>
<dbReference type="EMBL" id="VUJW01000015">
    <property type="protein sequence ID" value="KAA1424071.1"/>
    <property type="molecule type" value="Genomic_DNA"/>
</dbReference>
<dbReference type="RefSeq" id="WP_149752201.1">
    <property type="nucleotide sequence ID" value="NZ_VUJW01000015.1"/>
</dbReference>
<reference evidence="1 2" key="1">
    <citation type="submission" date="2019-09" db="EMBL/GenBank/DDBJ databases">
        <title>Nocardioides panacisoli sp. nov., isolated from the soil of a ginseng field.</title>
        <authorList>
            <person name="Cho C."/>
        </authorList>
    </citation>
    <scope>NUCLEOTIDE SEQUENCE [LARGE SCALE GENOMIC DNA]</scope>
    <source>
        <strain evidence="1 2">BN140041</strain>
    </source>
</reference>
<accession>A0A5B1LTV5</accession>
<keyword evidence="2" id="KW-1185">Reference proteome</keyword>
<dbReference type="InterPro" id="IPR036249">
    <property type="entry name" value="Thioredoxin-like_sf"/>
</dbReference>
<gene>
    <name evidence="1" type="ORF">F0U47_19695</name>
</gene>
<evidence type="ECO:0000313" key="1">
    <source>
        <dbReference type="EMBL" id="KAA1424071.1"/>
    </source>
</evidence>
<dbReference type="SUPFAM" id="SSF52833">
    <property type="entry name" value="Thioredoxin-like"/>
    <property type="match status" value="1"/>
</dbReference>
<protein>
    <submittedName>
        <fullName evidence="1">Thioredoxin family protein</fullName>
    </submittedName>
</protein>
<name>A0A5B1LTV5_9ACTN</name>